<dbReference type="FunFam" id="1.10.10.10:FF:000128">
    <property type="entry name" value="DNA-binding protein RFX5 isoform X1"/>
    <property type="match status" value="1"/>
</dbReference>
<dbReference type="PANTHER" id="PTHR12619">
    <property type="entry name" value="RFX TRANSCRIPTION FACTOR FAMILY"/>
    <property type="match status" value="1"/>
</dbReference>
<dbReference type="GO" id="GO:0005634">
    <property type="term" value="C:nucleus"/>
    <property type="evidence" value="ECO:0007669"/>
    <property type="project" value="UniProtKB-SubCell"/>
</dbReference>
<name>A0A9P0PP01_ACAOB</name>
<evidence type="ECO:0000256" key="1">
    <source>
        <dbReference type="ARBA" id="ARBA00004123"/>
    </source>
</evidence>
<feature type="compositionally biased region" description="Polar residues" evidence="5">
    <location>
        <begin position="23"/>
        <end position="39"/>
    </location>
</feature>
<feature type="compositionally biased region" description="Polar residues" evidence="5">
    <location>
        <begin position="520"/>
        <end position="542"/>
    </location>
</feature>
<dbReference type="EMBL" id="CAKOFQ010007171">
    <property type="protein sequence ID" value="CAH1993423.1"/>
    <property type="molecule type" value="Genomic_DNA"/>
</dbReference>
<feature type="domain" description="RFX-type winged-helix" evidence="6">
    <location>
        <begin position="120"/>
        <end position="195"/>
    </location>
</feature>
<dbReference type="PROSITE" id="PS51526">
    <property type="entry name" value="RFX_DBD"/>
    <property type="match status" value="1"/>
</dbReference>
<protein>
    <recommendedName>
        <fullName evidence="6">RFX-type winged-helix domain-containing protein</fullName>
    </recommendedName>
</protein>
<dbReference type="GO" id="GO:0000981">
    <property type="term" value="F:DNA-binding transcription factor activity, RNA polymerase II-specific"/>
    <property type="evidence" value="ECO:0007669"/>
    <property type="project" value="TreeGrafter"/>
</dbReference>
<comment type="caution">
    <text evidence="7">The sequence shown here is derived from an EMBL/GenBank/DDBJ whole genome shotgun (WGS) entry which is preliminary data.</text>
</comment>
<feature type="compositionally biased region" description="Polar residues" evidence="5">
    <location>
        <begin position="722"/>
        <end position="737"/>
    </location>
</feature>
<feature type="region of interest" description="Disordered" evidence="5">
    <location>
        <begin position="1"/>
        <end position="49"/>
    </location>
</feature>
<proteinExistence type="inferred from homology"/>
<dbReference type="Gene3D" id="1.10.10.10">
    <property type="entry name" value="Winged helix-like DNA-binding domain superfamily/Winged helix DNA-binding domain"/>
    <property type="match status" value="1"/>
</dbReference>
<reference evidence="7" key="1">
    <citation type="submission" date="2022-03" db="EMBL/GenBank/DDBJ databases">
        <authorList>
            <person name="Sayadi A."/>
        </authorList>
    </citation>
    <scope>NUCLEOTIDE SEQUENCE</scope>
</reference>
<keyword evidence="3" id="KW-0539">Nucleus</keyword>
<keyword evidence="8" id="KW-1185">Reference proteome</keyword>
<dbReference type="GO" id="GO:0000978">
    <property type="term" value="F:RNA polymerase II cis-regulatory region sequence-specific DNA binding"/>
    <property type="evidence" value="ECO:0007669"/>
    <property type="project" value="TreeGrafter"/>
</dbReference>
<keyword evidence="2" id="KW-0238">DNA-binding</keyword>
<dbReference type="AlphaFoldDB" id="A0A9P0PP01"/>
<dbReference type="InterPro" id="IPR039779">
    <property type="entry name" value="RFX-like"/>
</dbReference>
<dbReference type="InterPro" id="IPR003150">
    <property type="entry name" value="DNA-bd_RFX"/>
</dbReference>
<organism evidence="7 8">
    <name type="scientific">Acanthoscelides obtectus</name>
    <name type="common">Bean weevil</name>
    <name type="synonym">Bruchus obtectus</name>
    <dbReference type="NCBI Taxonomy" id="200917"/>
    <lineage>
        <taxon>Eukaryota</taxon>
        <taxon>Metazoa</taxon>
        <taxon>Ecdysozoa</taxon>
        <taxon>Arthropoda</taxon>
        <taxon>Hexapoda</taxon>
        <taxon>Insecta</taxon>
        <taxon>Pterygota</taxon>
        <taxon>Neoptera</taxon>
        <taxon>Endopterygota</taxon>
        <taxon>Coleoptera</taxon>
        <taxon>Polyphaga</taxon>
        <taxon>Cucujiformia</taxon>
        <taxon>Chrysomeloidea</taxon>
        <taxon>Chrysomelidae</taxon>
        <taxon>Bruchinae</taxon>
        <taxon>Bruchini</taxon>
        <taxon>Acanthoscelides</taxon>
    </lineage>
</organism>
<dbReference type="InterPro" id="IPR036388">
    <property type="entry name" value="WH-like_DNA-bd_sf"/>
</dbReference>
<evidence type="ECO:0000256" key="4">
    <source>
        <dbReference type="ARBA" id="ARBA00061114"/>
    </source>
</evidence>
<dbReference type="Proteomes" id="UP001152888">
    <property type="component" value="Unassembled WGS sequence"/>
</dbReference>
<evidence type="ECO:0000313" key="7">
    <source>
        <dbReference type="EMBL" id="CAH1993423.1"/>
    </source>
</evidence>
<feature type="region of interest" description="Disordered" evidence="5">
    <location>
        <begin position="980"/>
        <end position="1000"/>
    </location>
</feature>
<feature type="compositionally biased region" description="Basic and acidic residues" evidence="5">
    <location>
        <begin position="277"/>
        <end position="291"/>
    </location>
</feature>
<feature type="region of interest" description="Disordered" evidence="5">
    <location>
        <begin position="504"/>
        <end position="545"/>
    </location>
</feature>
<feature type="compositionally biased region" description="Low complexity" evidence="5">
    <location>
        <begin position="504"/>
        <end position="514"/>
    </location>
</feature>
<feature type="compositionally biased region" description="Low complexity" evidence="5">
    <location>
        <begin position="314"/>
        <end position="327"/>
    </location>
</feature>
<dbReference type="InterPro" id="IPR036390">
    <property type="entry name" value="WH_DNA-bd_sf"/>
</dbReference>
<dbReference type="OrthoDB" id="10069709at2759"/>
<gene>
    <name evidence="7" type="ORF">ACAOBT_LOCUS21494</name>
</gene>
<feature type="region of interest" description="Disordered" evidence="5">
    <location>
        <begin position="277"/>
        <end position="384"/>
    </location>
</feature>
<evidence type="ECO:0000256" key="5">
    <source>
        <dbReference type="SAM" id="MobiDB-lite"/>
    </source>
</evidence>
<feature type="region of interest" description="Disordered" evidence="5">
    <location>
        <begin position="708"/>
        <end position="758"/>
    </location>
</feature>
<feature type="compositionally biased region" description="Low complexity" evidence="5">
    <location>
        <begin position="342"/>
        <end position="384"/>
    </location>
</feature>
<evidence type="ECO:0000256" key="2">
    <source>
        <dbReference type="ARBA" id="ARBA00023125"/>
    </source>
</evidence>
<sequence length="1081" mass="117808">MENEIWTGKYRQSGLERTKEKSNNGQTETEPNDSGTRNAGTDEAEHSIKTEEIEEKPEQEIIISETGKQTIQNILEQIKSLSPVEKFLLFLRLPSEVTHAVDPFRQPLNPLGSRSEIYKTISWIKTHLEEDPDISLPKQEVYNEYSDYCESNSIKPLSQADFGKVMKQVYPKVRARRLGTRGNSRYCYSGLRRCIRLKAPTLPDLADKPMSTEVPFTQAHLESAAWSIVKGWAEQQLSQEFPSIQSLAFHILSNFSFGIGSEAANVIATAAECTAKEGEHNGKSGSKHREMQIQLQRKLQQKSEGKERKRKMQSPKSEQKPSSSTSSCGGGGKKSRNHHQHGTPTAALSAPASASTSPLLGSAHQQSGGATSGECSTASSGASSPAASAKSVAVTICDKQPTIDSLFANTTTTTVIATTQLPTLPEFNGFQRPATAAALTGTTDALLAQDVSAPPLGVIHHHPTHKVPIPRLQSPAAVKLKQQAAAAAAAAAKLQHAKYKLLQPRQQQQPNQQPECDIAQSYNPRPATQQAEGHRSQTNVTNDLDRIKERRDEAVHEEDEVADFPLTRERINSVSNVEKDAMDEYLGTNNEHDEELSKYFSNNNVNEPAQQENSYKLSHLRQLLEQNGIAERKPSIPLVMDDNKVLLNHFASTGEDQPQIKTELAYTTPLAEHHVSFANVLNSSAKRRVSFETPAAEEAVLASPNTKRKNFSFTPISPGPQSPNGIQSKCSSTTASPFISPRDTPILKAKPPPHQNMGILKTEARKPSKVKRELSLDLPSEFSTSSCLPMSAPVSPMLQKLLKSNSKLAYNPSYANCQNVSQAAQLFDGSVNTSRSQSVPLQQMVPDPMNTLFLSDAPASTATTNTDFPPDVSPLPQSNGDNSKRIFHATTLVEPQCDNVDLFNIDITANNSCLNEFGIQLINSNIDLGDYARSDVRFPASAGRTVRSQSIDVVTAFEVKSVPSRSVPSTPLPFICNSTGGKPSAGGSQKIGYASSRSYPSTPLNSDETFTYNVNTDCLLNGQPIRSDSVSDGLNDDGSCTVPVYDEIDKDFAIDGPEFQMVAVGDIESVLTEQNFSGNIN</sequence>
<accession>A0A9P0PP01</accession>
<comment type="subcellular location">
    <subcellularLocation>
        <location evidence="1">Nucleus</location>
    </subcellularLocation>
</comment>
<dbReference type="Gene3D" id="6.10.140.1290">
    <property type="match status" value="1"/>
</dbReference>
<comment type="similarity">
    <text evidence="4">Belongs to the RFX family.</text>
</comment>
<dbReference type="SUPFAM" id="SSF46785">
    <property type="entry name" value="Winged helix' DNA-binding domain"/>
    <property type="match status" value="1"/>
</dbReference>
<evidence type="ECO:0000256" key="3">
    <source>
        <dbReference type="ARBA" id="ARBA00023242"/>
    </source>
</evidence>
<evidence type="ECO:0000259" key="6">
    <source>
        <dbReference type="PROSITE" id="PS51526"/>
    </source>
</evidence>
<dbReference type="Pfam" id="PF02257">
    <property type="entry name" value="RFX_DNA_binding"/>
    <property type="match status" value="1"/>
</dbReference>
<evidence type="ECO:0000313" key="8">
    <source>
        <dbReference type="Proteomes" id="UP001152888"/>
    </source>
</evidence>
<dbReference type="PANTHER" id="PTHR12619:SF21">
    <property type="entry name" value="RFX-TYPE WINGED-HELIX DOMAIN-CONTAINING PROTEIN"/>
    <property type="match status" value="1"/>
</dbReference>